<dbReference type="InterPro" id="IPR005642">
    <property type="entry name" value="LysO"/>
</dbReference>
<feature type="transmembrane region" description="Helical" evidence="1">
    <location>
        <begin position="29"/>
        <end position="48"/>
    </location>
</feature>
<proteinExistence type="predicted"/>
<dbReference type="EMBL" id="CP032819">
    <property type="protein sequence ID" value="AZS31168.1"/>
    <property type="molecule type" value="Genomic_DNA"/>
</dbReference>
<evidence type="ECO:0000313" key="2">
    <source>
        <dbReference type="EMBL" id="AZS31168.1"/>
    </source>
</evidence>
<gene>
    <name evidence="2" type="ORF">D8S85_17475</name>
</gene>
<protein>
    <submittedName>
        <fullName evidence="2">DUF340 domain-containing protein</fullName>
    </submittedName>
</protein>
<keyword evidence="1" id="KW-0472">Membrane</keyword>
<dbReference type="AlphaFoldDB" id="A0A3Q9IQ82"/>
<dbReference type="OrthoDB" id="711065at2"/>
<dbReference type="Proteomes" id="UP000270673">
    <property type="component" value="Chromosome"/>
</dbReference>
<sequence length="89" mass="9763">MITVISLMVCGVILGYAFKEKNLKFVQKLINYAIFLLLFLLGITVGANGEVMNHLDSIGLEALLITLAAIAGSVLCAWGVYRFFFMSTK</sequence>
<reference evidence="2 3" key="1">
    <citation type="submission" date="2018-10" db="EMBL/GenBank/DDBJ databases">
        <title>Butyricimonas faecalis sp. nov., isolated from human faeces and emended description of the genus Butyricimonas.</title>
        <authorList>
            <person name="Le Roy T."/>
            <person name="Van der Smissen P."/>
            <person name="Paquot A."/>
            <person name="Delzenne N."/>
            <person name="Muccioli G."/>
            <person name="Collet J.-F."/>
            <person name="Cani P.D."/>
        </authorList>
    </citation>
    <scope>NUCLEOTIDE SEQUENCE [LARGE SCALE GENOMIC DNA]</scope>
    <source>
        <strain evidence="2 3">H184</strain>
    </source>
</reference>
<keyword evidence="1" id="KW-1133">Transmembrane helix</keyword>
<dbReference type="GO" id="GO:0015661">
    <property type="term" value="F:L-lysine efflux transmembrane transporter activity"/>
    <property type="evidence" value="ECO:0007669"/>
    <property type="project" value="InterPro"/>
</dbReference>
<evidence type="ECO:0000313" key="3">
    <source>
        <dbReference type="Proteomes" id="UP000270673"/>
    </source>
</evidence>
<dbReference type="Pfam" id="PF03956">
    <property type="entry name" value="Lys_export"/>
    <property type="match status" value="1"/>
</dbReference>
<keyword evidence="1" id="KW-0812">Transmembrane</keyword>
<accession>A0A3Q9IQ82</accession>
<dbReference type="RefSeq" id="WP_106481562.1">
    <property type="nucleotide sequence ID" value="NZ_CP032819.1"/>
</dbReference>
<name>A0A3Q9IQ82_9BACT</name>
<evidence type="ECO:0000256" key="1">
    <source>
        <dbReference type="SAM" id="Phobius"/>
    </source>
</evidence>
<feature type="transmembrane region" description="Helical" evidence="1">
    <location>
        <begin position="60"/>
        <end position="81"/>
    </location>
</feature>
<keyword evidence="3" id="KW-1185">Reference proteome</keyword>
<organism evidence="2 3">
    <name type="scientific">Butyricimonas faecalis</name>
    <dbReference type="NCBI Taxonomy" id="2093856"/>
    <lineage>
        <taxon>Bacteria</taxon>
        <taxon>Pseudomonadati</taxon>
        <taxon>Bacteroidota</taxon>
        <taxon>Bacteroidia</taxon>
        <taxon>Bacteroidales</taxon>
        <taxon>Odoribacteraceae</taxon>
        <taxon>Butyricimonas</taxon>
    </lineage>
</organism>
<dbReference type="KEGG" id="buy:D8S85_17475"/>